<reference evidence="1 2" key="1">
    <citation type="submission" date="2017-01" db="EMBL/GenBank/DDBJ databases">
        <authorList>
            <person name="Mah S.A."/>
            <person name="Swanson W.J."/>
            <person name="Moy G.W."/>
            <person name="Vacquier V.D."/>
        </authorList>
    </citation>
    <scope>NUCLEOTIDE SEQUENCE [LARGE SCALE GENOMIC DNA]</scope>
    <source>
        <strain evidence="1 2">DSM 7027</strain>
    </source>
</reference>
<keyword evidence="2" id="KW-1185">Reference proteome</keyword>
<protein>
    <submittedName>
        <fullName evidence="1">Uncharacterized protein</fullName>
    </submittedName>
</protein>
<gene>
    <name evidence="1" type="ORF">SAMN05421647_102393</name>
</gene>
<dbReference type="RefSeq" id="WP_139327141.1">
    <property type="nucleotide sequence ID" value="NZ_FTMN01000002.1"/>
</dbReference>
<evidence type="ECO:0000313" key="2">
    <source>
        <dbReference type="Proteomes" id="UP000186895"/>
    </source>
</evidence>
<dbReference type="EMBL" id="FTMN01000002">
    <property type="protein sequence ID" value="SIQ13857.1"/>
    <property type="molecule type" value="Genomic_DNA"/>
</dbReference>
<accession>A0A1N6QBA6</accession>
<name>A0A1N6QBA6_9GAMM</name>
<dbReference type="AlphaFoldDB" id="A0A1N6QBA6"/>
<sequence length="104" mass="11578">MEMTTDTNPAPLTEEQALTIIEAESIDQAAIIALRRATCGFVVNPDGSETRLESACEHLGRGRFFNHRCTDCGCKLAWKTTVGFDPVTSVPAVYERVRCPFKKW</sequence>
<proteinExistence type="predicted"/>
<dbReference type="STRING" id="49186.SAMN05421647_102393"/>
<dbReference type="Proteomes" id="UP000186895">
    <property type="component" value="Unassembled WGS sequence"/>
</dbReference>
<evidence type="ECO:0000313" key="1">
    <source>
        <dbReference type="EMBL" id="SIQ13857.1"/>
    </source>
</evidence>
<organism evidence="1 2">
    <name type="scientific">Marinobacterium stanieri</name>
    <dbReference type="NCBI Taxonomy" id="49186"/>
    <lineage>
        <taxon>Bacteria</taxon>
        <taxon>Pseudomonadati</taxon>
        <taxon>Pseudomonadota</taxon>
        <taxon>Gammaproteobacteria</taxon>
        <taxon>Oceanospirillales</taxon>
        <taxon>Oceanospirillaceae</taxon>
        <taxon>Marinobacterium</taxon>
    </lineage>
</organism>